<keyword evidence="3 6" id="KW-1133">Transmembrane helix</keyword>
<dbReference type="EMBL" id="BEGY01000007">
    <property type="protein sequence ID" value="GAX74364.1"/>
    <property type="molecule type" value="Genomic_DNA"/>
</dbReference>
<feature type="transmembrane region" description="Helical" evidence="6">
    <location>
        <begin position="21"/>
        <end position="40"/>
    </location>
</feature>
<feature type="transmembrane region" description="Helical" evidence="6">
    <location>
        <begin position="541"/>
        <end position="558"/>
    </location>
</feature>
<accession>A0A250WU73</accession>
<dbReference type="Pfam" id="PF03151">
    <property type="entry name" value="TPT"/>
    <property type="match status" value="2"/>
</dbReference>
<name>A0A250WU73_9CHLO</name>
<feature type="compositionally biased region" description="Low complexity" evidence="5">
    <location>
        <begin position="110"/>
        <end position="131"/>
    </location>
</feature>
<evidence type="ECO:0000256" key="6">
    <source>
        <dbReference type="SAM" id="Phobius"/>
    </source>
</evidence>
<feature type="region of interest" description="Disordered" evidence="5">
    <location>
        <begin position="109"/>
        <end position="162"/>
    </location>
</feature>
<dbReference type="STRING" id="1157962.A0A250WU73"/>
<feature type="transmembrane region" description="Helical" evidence="6">
    <location>
        <begin position="426"/>
        <end position="450"/>
    </location>
</feature>
<evidence type="ECO:0000256" key="5">
    <source>
        <dbReference type="SAM" id="MobiDB-lite"/>
    </source>
</evidence>
<feature type="compositionally biased region" description="Low complexity" evidence="5">
    <location>
        <begin position="271"/>
        <end position="295"/>
    </location>
</feature>
<sequence length="848" mass="89335">MMTPAQPTMPLGGKARLRNRVFSLVTADAIVASNIFFVALQRTRCSARAASMNRDGIVTSPDNFSASLLFEPHRRAHMMRVTLRDSGAVRNFMMDRNAVLPPNPPSSNLVCCSASSQQPSPSTSSLTVSQLNSPPSTATSPSDISPDLHVQSDSMQTPDSSRIVSAHVPEQQPLASNGLHLDTPSEQSASSTSSPKPSCQPDALVPDRASTRSREGGINSSPWPSQSSPSRSDVRSSSSSAAHKEEDSTRLRPTSSGARREETITVGDNTSSSSSLGNLHASSSSFQTLTLQSTSMDPEQTEYSGRPSSGAMRASQMTQPGTEDITTTLGAVIPENATTSTSSVFSNNQGSSIMENGVVLRYPTAGSALASKSLLSTLRKQAMAAFSTIKKAAGKIQSILEIGVLLACWYASNILYNIYNKQVLQAFPYATTCTLIHLLVASVFMASLWLFKLKVPPASVLQRRTLLAVFPLSVLHLVGFLTTNMSLGAVNVSLTHTIKSLEPFFTVALSYIFLGTLPSLMVILTLVPIVLGVVIASATDLSFNWYGFLTAMGSNIAFQSRNVMSKKLLQESSYESLEGGDPGQMIDEVNLFACISIAALPMMIPIVFLMDGSALAARFADTAVSCTSTAAASLSTAAASLSTATAAAATAAVSGGNSGAIAVAAAVSTGGGADGLFFQRITAIMPLDVFGRTLMAGVCRTADVLCSYSLLSRLTPVTHSVGNCVKRVVVIAASIVFFKTPASFLNVIGTILALSGVFAYSMAERMAKSKSKVKGPPPSSPTSPSPGEQRLDAFMSAFIPSFIRAAFEKRAAKDAAVTAKLKTEAEKSSKSTAKVAEKPEPPPPEYFL</sequence>
<organism evidence="8 9">
    <name type="scientific">Chlamydomonas eustigma</name>
    <dbReference type="NCBI Taxonomy" id="1157962"/>
    <lineage>
        <taxon>Eukaryota</taxon>
        <taxon>Viridiplantae</taxon>
        <taxon>Chlorophyta</taxon>
        <taxon>core chlorophytes</taxon>
        <taxon>Chlorophyceae</taxon>
        <taxon>CS clade</taxon>
        <taxon>Chlamydomonadales</taxon>
        <taxon>Chlamydomonadaceae</taxon>
        <taxon>Chlamydomonas</taxon>
    </lineage>
</organism>
<gene>
    <name evidence="8" type="ORF">CEUSTIGMA_g1813.t1</name>
</gene>
<feature type="transmembrane region" description="Helical" evidence="6">
    <location>
        <begin position="589"/>
        <end position="610"/>
    </location>
</feature>
<feature type="transmembrane region" description="Helical" evidence="6">
    <location>
        <begin position="399"/>
        <end position="419"/>
    </location>
</feature>
<evidence type="ECO:0000256" key="2">
    <source>
        <dbReference type="ARBA" id="ARBA00022692"/>
    </source>
</evidence>
<protein>
    <recommendedName>
        <fullName evidence="7">Sugar phosphate transporter domain-containing protein</fullName>
    </recommendedName>
</protein>
<comment type="subcellular location">
    <subcellularLocation>
        <location evidence="1">Membrane</location>
        <topology evidence="1">Multi-pass membrane protein</topology>
    </subcellularLocation>
</comment>
<evidence type="ECO:0000313" key="9">
    <source>
        <dbReference type="Proteomes" id="UP000232323"/>
    </source>
</evidence>
<keyword evidence="9" id="KW-1185">Reference proteome</keyword>
<feature type="compositionally biased region" description="Basic and acidic residues" evidence="5">
    <location>
        <begin position="821"/>
        <end position="840"/>
    </location>
</feature>
<dbReference type="SUPFAM" id="SSF103481">
    <property type="entry name" value="Multidrug resistance efflux transporter EmrE"/>
    <property type="match status" value="1"/>
</dbReference>
<proteinExistence type="predicted"/>
<dbReference type="AlphaFoldDB" id="A0A250WU73"/>
<dbReference type="InterPro" id="IPR050186">
    <property type="entry name" value="TPT_transporter"/>
</dbReference>
<feature type="compositionally biased region" description="Low complexity" evidence="5">
    <location>
        <begin position="184"/>
        <end position="201"/>
    </location>
</feature>
<dbReference type="Proteomes" id="UP000232323">
    <property type="component" value="Unassembled WGS sequence"/>
</dbReference>
<keyword evidence="2 6" id="KW-0812">Transmembrane</keyword>
<feature type="region of interest" description="Disordered" evidence="5">
    <location>
        <begin position="174"/>
        <end position="320"/>
    </location>
</feature>
<feature type="transmembrane region" description="Helical" evidence="6">
    <location>
        <begin position="744"/>
        <end position="763"/>
    </location>
</feature>
<feature type="region of interest" description="Disordered" evidence="5">
    <location>
        <begin position="820"/>
        <end position="848"/>
    </location>
</feature>
<feature type="domain" description="Sugar phosphate transporter" evidence="7">
    <location>
        <begin position="687"/>
        <end position="761"/>
    </location>
</feature>
<comment type="caution">
    <text evidence="8">The sequence shown here is derived from an EMBL/GenBank/DDBJ whole genome shotgun (WGS) entry which is preliminary data.</text>
</comment>
<dbReference type="GO" id="GO:0016020">
    <property type="term" value="C:membrane"/>
    <property type="evidence" value="ECO:0007669"/>
    <property type="project" value="UniProtKB-SubCell"/>
</dbReference>
<dbReference type="InterPro" id="IPR004853">
    <property type="entry name" value="Sugar_P_trans_dom"/>
</dbReference>
<evidence type="ECO:0000259" key="7">
    <source>
        <dbReference type="Pfam" id="PF03151"/>
    </source>
</evidence>
<feature type="compositionally biased region" description="Polar residues" evidence="5">
    <location>
        <begin position="151"/>
        <end position="162"/>
    </location>
</feature>
<evidence type="ECO:0000256" key="1">
    <source>
        <dbReference type="ARBA" id="ARBA00004141"/>
    </source>
</evidence>
<feature type="transmembrane region" description="Helical" evidence="6">
    <location>
        <begin position="470"/>
        <end position="492"/>
    </location>
</feature>
<reference evidence="8 9" key="1">
    <citation type="submission" date="2017-08" db="EMBL/GenBank/DDBJ databases">
        <title>Acidophilic green algal genome provides insights into adaptation to an acidic environment.</title>
        <authorList>
            <person name="Hirooka S."/>
            <person name="Hirose Y."/>
            <person name="Kanesaki Y."/>
            <person name="Higuchi S."/>
            <person name="Fujiwara T."/>
            <person name="Onuma R."/>
            <person name="Era A."/>
            <person name="Ohbayashi R."/>
            <person name="Uzuka A."/>
            <person name="Nozaki H."/>
            <person name="Yoshikawa H."/>
            <person name="Miyagishima S.Y."/>
        </authorList>
    </citation>
    <scope>NUCLEOTIDE SEQUENCE [LARGE SCALE GENOMIC DNA]</scope>
    <source>
        <strain evidence="8 9">NIES-2499</strain>
    </source>
</reference>
<feature type="transmembrane region" description="Helical" evidence="6">
    <location>
        <begin position="504"/>
        <end position="535"/>
    </location>
</feature>
<feature type="domain" description="Sugar phosphate transporter" evidence="7">
    <location>
        <begin position="401"/>
        <end position="626"/>
    </location>
</feature>
<dbReference type="InterPro" id="IPR037185">
    <property type="entry name" value="EmrE-like"/>
</dbReference>
<feature type="compositionally biased region" description="Polar residues" evidence="5">
    <location>
        <begin position="132"/>
        <end position="143"/>
    </location>
</feature>
<dbReference type="PANTHER" id="PTHR11132">
    <property type="entry name" value="SOLUTE CARRIER FAMILY 35"/>
    <property type="match status" value="1"/>
</dbReference>
<keyword evidence="4 6" id="KW-0472">Membrane</keyword>
<feature type="compositionally biased region" description="Low complexity" evidence="5">
    <location>
        <begin position="220"/>
        <end position="240"/>
    </location>
</feature>
<feature type="compositionally biased region" description="Polar residues" evidence="5">
    <location>
        <begin position="296"/>
        <end position="307"/>
    </location>
</feature>
<evidence type="ECO:0000256" key="4">
    <source>
        <dbReference type="ARBA" id="ARBA00023136"/>
    </source>
</evidence>
<evidence type="ECO:0000256" key="3">
    <source>
        <dbReference type="ARBA" id="ARBA00022989"/>
    </source>
</evidence>
<dbReference type="OrthoDB" id="6418713at2759"/>
<evidence type="ECO:0000313" key="8">
    <source>
        <dbReference type="EMBL" id="GAX74364.1"/>
    </source>
</evidence>